<organism evidence="1 2">
    <name type="scientific">Catharanthus roseus</name>
    <name type="common">Madagascar periwinkle</name>
    <name type="synonym">Vinca rosea</name>
    <dbReference type="NCBI Taxonomy" id="4058"/>
    <lineage>
        <taxon>Eukaryota</taxon>
        <taxon>Viridiplantae</taxon>
        <taxon>Streptophyta</taxon>
        <taxon>Embryophyta</taxon>
        <taxon>Tracheophyta</taxon>
        <taxon>Spermatophyta</taxon>
        <taxon>Magnoliopsida</taxon>
        <taxon>eudicotyledons</taxon>
        <taxon>Gunneridae</taxon>
        <taxon>Pentapetalae</taxon>
        <taxon>asterids</taxon>
        <taxon>lamiids</taxon>
        <taxon>Gentianales</taxon>
        <taxon>Apocynaceae</taxon>
        <taxon>Rauvolfioideae</taxon>
        <taxon>Vinceae</taxon>
        <taxon>Catharanthinae</taxon>
        <taxon>Catharanthus</taxon>
    </lineage>
</organism>
<name>A0ACC0BCA0_CATRO</name>
<protein>
    <submittedName>
        <fullName evidence="1">Uncharacterized protein</fullName>
    </submittedName>
</protein>
<comment type="caution">
    <text evidence="1">The sequence shown here is derived from an EMBL/GenBank/DDBJ whole genome shotgun (WGS) entry which is preliminary data.</text>
</comment>
<keyword evidence="2" id="KW-1185">Reference proteome</keyword>
<dbReference type="Proteomes" id="UP001060085">
    <property type="component" value="Linkage Group LG03"/>
</dbReference>
<dbReference type="EMBL" id="CM044703">
    <property type="protein sequence ID" value="KAI5670252.1"/>
    <property type="molecule type" value="Genomic_DNA"/>
</dbReference>
<reference evidence="2" key="1">
    <citation type="journal article" date="2023" name="Nat. Plants">
        <title>Single-cell RNA sequencing provides a high-resolution roadmap for understanding the multicellular compartmentation of specialized metabolism.</title>
        <authorList>
            <person name="Sun S."/>
            <person name="Shen X."/>
            <person name="Li Y."/>
            <person name="Li Y."/>
            <person name="Wang S."/>
            <person name="Li R."/>
            <person name="Zhang H."/>
            <person name="Shen G."/>
            <person name="Guo B."/>
            <person name="Wei J."/>
            <person name="Xu J."/>
            <person name="St-Pierre B."/>
            <person name="Chen S."/>
            <person name="Sun C."/>
        </authorList>
    </citation>
    <scope>NUCLEOTIDE SEQUENCE [LARGE SCALE GENOMIC DNA]</scope>
</reference>
<evidence type="ECO:0000313" key="2">
    <source>
        <dbReference type="Proteomes" id="UP001060085"/>
    </source>
</evidence>
<accession>A0ACC0BCA0</accession>
<sequence length="524" mass="59763">MNSSLHSSGLLRPHFSFNPYSFSKKNPGKRKQIRPSRRKPKLRFPKSFPTPLLIDQTSYPRTKLQALESVISKLETSIKDEIYVNDTRIFATLLETCFELQSYDHVIRIHRLIPEKILAKNVGVSSKLIRLYASDGHLELAHQLFDEMPQRNASAFPWNSLIAGYTEKGLYEDALALYFQMVEEDVEPDQHTFPRVLKACGGIGFIGVGKEIHRHVIRCGLGDDGFVLNALVDMYAKCGDIVKARKVFDRIMNKDLVSWNSMLIGCIRHELLGEAFIIFQRMVHEGFLPDSITLSAVLTCMSSVRLGTQIHGWILRHGLDSNLSIANSLICFYSSCNRLEQVDYLFEHMPEKDVISWNSVIASHSKDRKALEYFQQLVNANVLPDAITFVSLLSACAHLGEVEYGERFFRMMRDKYKIKVQMEHYACMVNVYGREGRIDEAYELIKTKMGDFEAGPSVWGALLYSCYLHSNANIGEIAAKALFGLEPDNEHNFELLMNIYYNVGRLADVQKIKEMMAIRGLDVH</sequence>
<proteinExistence type="predicted"/>
<gene>
    <name evidence="1" type="ORF">M9H77_10616</name>
</gene>
<evidence type="ECO:0000313" key="1">
    <source>
        <dbReference type="EMBL" id="KAI5670252.1"/>
    </source>
</evidence>